<dbReference type="Proteomes" id="UP000030680">
    <property type="component" value="Unassembled WGS sequence"/>
</dbReference>
<proteinExistence type="predicted"/>
<dbReference type="KEGG" id="gsl:Gasu_65020"/>
<dbReference type="EMBL" id="KB454774">
    <property type="protein sequence ID" value="EME25838.1"/>
    <property type="molecule type" value="Genomic_DNA"/>
</dbReference>
<reference evidence="2" key="1">
    <citation type="journal article" date="2013" name="Science">
        <title>Gene transfer from bacteria and archaea facilitated evolution of an extremophilic eukaryote.</title>
        <authorList>
            <person name="Schonknecht G."/>
            <person name="Chen W.H."/>
            <person name="Ternes C.M."/>
            <person name="Barbier G.G."/>
            <person name="Shrestha R.P."/>
            <person name="Stanke M."/>
            <person name="Brautigam A."/>
            <person name="Baker B.J."/>
            <person name="Banfield J.F."/>
            <person name="Garavito R.M."/>
            <person name="Carr K."/>
            <person name="Wilkerson C."/>
            <person name="Rensing S.A."/>
            <person name="Gagneul D."/>
            <person name="Dickenson N.E."/>
            <person name="Oesterhelt C."/>
            <person name="Lercher M.J."/>
            <person name="Weber A.P."/>
        </authorList>
    </citation>
    <scope>NUCLEOTIDE SEQUENCE [LARGE SCALE GENOMIC DNA]</scope>
    <source>
        <strain evidence="2">074W</strain>
    </source>
</reference>
<name>M2XQH4_GALSU</name>
<dbReference type="Gramene" id="EME25838">
    <property type="protein sequence ID" value="EME25838"/>
    <property type="gene ID" value="Gasu_65020"/>
</dbReference>
<accession>M2XQH4</accession>
<protein>
    <submittedName>
        <fullName evidence="1">Uncharacterized protein</fullName>
    </submittedName>
</protein>
<gene>
    <name evidence="1" type="ORF">Gasu_65020</name>
</gene>
<sequence length="80" mass="8794">MGGEIAMGENGWGKGFEEIGEEGQSKGDCVDLEIAIMDTGKNGTECKLKILGESVQEGCLKNSNSKNKRLKFELQFYSMR</sequence>
<dbReference type="GeneID" id="17084831"/>
<dbReference type="RefSeq" id="XP_005702358.1">
    <property type="nucleotide sequence ID" value="XM_005702301.1"/>
</dbReference>
<evidence type="ECO:0000313" key="1">
    <source>
        <dbReference type="EMBL" id="EME25838.1"/>
    </source>
</evidence>
<dbReference type="AlphaFoldDB" id="M2XQH4"/>
<keyword evidence="2" id="KW-1185">Reference proteome</keyword>
<organism evidence="1 2">
    <name type="scientific">Galdieria sulphuraria</name>
    <name type="common">Red alga</name>
    <dbReference type="NCBI Taxonomy" id="130081"/>
    <lineage>
        <taxon>Eukaryota</taxon>
        <taxon>Rhodophyta</taxon>
        <taxon>Bangiophyceae</taxon>
        <taxon>Galdieriales</taxon>
        <taxon>Galdieriaceae</taxon>
        <taxon>Galdieria</taxon>
    </lineage>
</organism>
<evidence type="ECO:0000313" key="2">
    <source>
        <dbReference type="Proteomes" id="UP000030680"/>
    </source>
</evidence>